<name>K9ARU3_9STAP</name>
<reference evidence="4 5" key="1">
    <citation type="journal article" date="2013" name="Genome Announc.">
        <title>Genome Sequence of Staphylococcus massiliensis Strain S46, Isolated from the Surface of Healthy Human Skin.</title>
        <authorList>
            <person name="Srivastav R."/>
            <person name="Singh A."/>
            <person name="Jangir P.K."/>
            <person name="Kumari C."/>
            <person name="Muduli S."/>
            <person name="Sharma R."/>
        </authorList>
    </citation>
    <scope>NUCLEOTIDE SEQUENCE [LARGE SCALE GENOMIC DNA]</scope>
    <source>
        <strain evidence="4 5">S46</strain>
    </source>
</reference>
<keyword evidence="2 4" id="KW-0808">Transferase</keyword>
<dbReference type="PANTHER" id="PTHR12215">
    <property type="entry name" value="PHOSPHOPANTETHEINE TRANSFERASE"/>
    <property type="match status" value="1"/>
</dbReference>
<dbReference type="InterPro" id="IPR050559">
    <property type="entry name" value="P-Pant_transferase_sf"/>
</dbReference>
<accession>K9ARU3</accession>
<dbReference type="InterPro" id="IPR037143">
    <property type="entry name" value="4-PPantetheinyl_Trfase_dom_sf"/>
</dbReference>
<dbReference type="eggNOG" id="COG2091">
    <property type="taxonomic scope" value="Bacteria"/>
</dbReference>
<dbReference type="Gene3D" id="3.90.470.20">
    <property type="entry name" value="4'-phosphopantetheinyl transferase domain"/>
    <property type="match status" value="2"/>
</dbReference>
<dbReference type="STRING" id="1229783.C273_02008"/>
<dbReference type="GO" id="GO:0000287">
    <property type="term" value="F:magnesium ion binding"/>
    <property type="evidence" value="ECO:0007669"/>
    <property type="project" value="InterPro"/>
</dbReference>
<dbReference type="OrthoDB" id="9808281at2"/>
<dbReference type="PANTHER" id="PTHR12215:SF10">
    <property type="entry name" value="L-AMINOADIPATE-SEMIALDEHYDE DEHYDROGENASE-PHOSPHOPANTETHEINYL TRANSFERASE"/>
    <property type="match status" value="1"/>
</dbReference>
<organism evidence="4 5">
    <name type="scientific">Staphylococcus massiliensis S46</name>
    <dbReference type="NCBI Taxonomy" id="1229783"/>
    <lineage>
        <taxon>Bacteria</taxon>
        <taxon>Bacillati</taxon>
        <taxon>Bacillota</taxon>
        <taxon>Bacilli</taxon>
        <taxon>Bacillales</taxon>
        <taxon>Staphylococcaceae</taxon>
        <taxon>Staphylococcus</taxon>
    </lineage>
</organism>
<comment type="similarity">
    <text evidence="1">Belongs to the P-Pant transferase superfamily. Gsp/Sfp/HetI/AcpT family.</text>
</comment>
<sequence>MPYQLYALKVDFTLENDELDGLYASLNPTEQKNVSRMKTREMYVTKLLSALLFKYSVANYAECDIDELVQYENEYGKPCLSSPINVYANRSHSHEWIICIVDSYPVGIDIEHKAPIDLSLAEAFFNSCEKRYIYNAAEMMKQYDRFYEIWTIKESYLKYIGTGLYRNLDSFFIHREGIGYELTDYETFPTEKINVNHGTFPLNTNYALSRVVRHHSKNEVRPYHVNHISMDTIMNHFHKTKEHV</sequence>
<proteinExistence type="inferred from homology"/>
<dbReference type="Pfam" id="PF01648">
    <property type="entry name" value="ACPS"/>
    <property type="match status" value="1"/>
</dbReference>
<dbReference type="EMBL" id="AMSQ01000003">
    <property type="protein sequence ID" value="EKU50004.1"/>
    <property type="molecule type" value="Genomic_DNA"/>
</dbReference>
<protein>
    <submittedName>
        <fullName evidence="4">Phosphopantetheine--protein transferase</fullName>
    </submittedName>
</protein>
<dbReference type="RefSeq" id="WP_009382169.1">
    <property type="nucleotide sequence ID" value="NZ_AMSQ01000003.1"/>
</dbReference>
<keyword evidence="5" id="KW-1185">Reference proteome</keyword>
<dbReference type="Proteomes" id="UP000009885">
    <property type="component" value="Unassembled WGS sequence"/>
</dbReference>
<gene>
    <name evidence="4" type="ORF">C273_02008</name>
</gene>
<dbReference type="GO" id="GO:0008897">
    <property type="term" value="F:holo-[acyl-carrier-protein] synthase activity"/>
    <property type="evidence" value="ECO:0007669"/>
    <property type="project" value="InterPro"/>
</dbReference>
<dbReference type="GO" id="GO:0019878">
    <property type="term" value="P:lysine biosynthetic process via aminoadipic acid"/>
    <property type="evidence" value="ECO:0007669"/>
    <property type="project" value="TreeGrafter"/>
</dbReference>
<evidence type="ECO:0000256" key="1">
    <source>
        <dbReference type="ARBA" id="ARBA00010990"/>
    </source>
</evidence>
<dbReference type="AlphaFoldDB" id="K9ARU3"/>
<comment type="caution">
    <text evidence="4">The sequence shown here is derived from an EMBL/GenBank/DDBJ whole genome shotgun (WGS) entry which is preliminary data.</text>
</comment>
<evidence type="ECO:0000256" key="2">
    <source>
        <dbReference type="ARBA" id="ARBA00022679"/>
    </source>
</evidence>
<dbReference type="SUPFAM" id="SSF56214">
    <property type="entry name" value="4'-phosphopantetheinyl transferase"/>
    <property type="match status" value="2"/>
</dbReference>
<dbReference type="GO" id="GO:0005829">
    <property type="term" value="C:cytosol"/>
    <property type="evidence" value="ECO:0007669"/>
    <property type="project" value="TreeGrafter"/>
</dbReference>
<evidence type="ECO:0000259" key="3">
    <source>
        <dbReference type="Pfam" id="PF01648"/>
    </source>
</evidence>
<dbReference type="PATRIC" id="fig|1229783.3.peg.405"/>
<dbReference type="InterPro" id="IPR008278">
    <property type="entry name" value="4-PPantetheinyl_Trfase_dom"/>
</dbReference>
<evidence type="ECO:0000313" key="5">
    <source>
        <dbReference type="Proteomes" id="UP000009885"/>
    </source>
</evidence>
<feature type="domain" description="4'-phosphopantetheinyl transferase" evidence="3">
    <location>
        <begin position="105"/>
        <end position="183"/>
    </location>
</feature>
<evidence type="ECO:0000313" key="4">
    <source>
        <dbReference type="EMBL" id="EKU50004.1"/>
    </source>
</evidence>